<reference evidence="2 3" key="1">
    <citation type="submission" date="2017-01" db="EMBL/GenBank/DDBJ databases">
        <authorList>
            <person name="Mah S.A."/>
            <person name="Swanson W.J."/>
            <person name="Moy G.W."/>
            <person name="Vacquier V.D."/>
        </authorList>
    </citation>
    <scope>NUCLEOTIDE SEQUENCE [LARGE SCALE GENOMIC DNA]</scope>
    <source>
        <strain evidence="2 3">GSMNP</strain>
    </source>
</reference>
<dbReference type="InterPro" id="IPR055100">
    <property type="entry name" value="GNAT_LYC1-like"/>
</dbReference>
<protein>
    <recommendedName>
        <fullName evidence="1">LYC1 C-terminal domain-containing protein</fullName>
    </recommendedName>
</protein>
<dbReference type="PANTHER" id="PTHR34815:SF2">
    <property type="entry name" value="N-ACETYLTRANSFERASE DOMAIN-CONTAINING PROTEIN"/>
    <property type="match status" value="1"/>
</dbReference>
<gene>
    <name evidence="2" type="ORF">AYI70_g2337</name>
</gene>
<name>A0A1R1Y9G7_9FUNG</name>
<comment type="caution">
    <text evidence="2">The sequence shown here is derived from an EMBL/GenBank/DDBJ whole genome shotgun (WGS) entry which is preliminary data.</text>
</comment>
<dbReference type="InterPro" id="IPR053013">
    <property type="entry name" value="LAT"/>
</dbReference>
<evidence type="ECO:0000313" key="2">
    <source>
        <dbReference type="EMBL" id="OMJ23326.1"/>
    </source>
</evidence>
<evidence type="ECO:0000259" key="1">
    <source>
        <dbReference type="Pfam" id="PF22998"/>
    </source>
</evidence>
<dbReference type="Pfam" id="PF22998">
    <property type="entry name" value="GNAT_LYC1-like"/>
    <property type="match status" value="1"/>
</dbReference>
<dbReference type="PANTHER" id="PTHR34815">
    <property type="entry name" value="LYSINE ACETYLTRANSFERASE"/>
    <property type="match status" value="1"/>
</dbReference>
<dbReference type="OrthoDB" id="2020070at2759"/>
<dbReference type="EMBL" id="LSSN01000560">
    <property type="protein sequence ID" value="OMJ23326.1"/>
    <property type="molecule type" value="Genomic_DNA"/>
</dbReference>
<sequence>MTKEMVLVEALTIEQKEKTFSNTYKNWGASLMEQETYMERERLASVQNLTRDKLTHWLYGPKQAFEKNPNTLDFYASIETVVRKMYIKRCGSYQVQEIEVFSITKVFCCEEHRIEWRNVRDEFEGMNVFNSKERLEFFGAVISDQVNSDISLNSDIKAIPSFITWTCRFREKGLFILRTRFNSKEDIVPLINAALEYAKKNNLSHILFWNPNVEVLAELQANYKAKIAEKCNSIPCIALFNKLPDEKVEWLNCENYTWI</sequence>
<feature type="domain" description="LYC1 C-terminal" evidence="1">
    <location>
        <begin position="112"/>
        <end position="258"/>
    </location>
</feature>
<dbReference type="STRING" id="133412.A0A1R1Y9G7"/>
<organism evidence="2 3">
    <name type="scientific">Smittium culicis</name>
    <dbReference type="NCBI Taxonomy" id="133412"/>
    <lineage>
        <taxon>Eukaryota</taxon>
        <taxon>Fungi</taxon>
        <taxon>Fungi incertae sedis</taxon>
        <taxon>Zoopagomycota</taxon>
        <taxon>Kickxellomycotina</taxon>
        <taxon>Harpellomycetes</taxon>
        <taxon>Harpellales</taxon>
        <taxon>Legeriomycetaceae</taxon>
        <taxon>Smittium</taxon>
    </lineage>
</organism>
<proteinExistence type="predicted"/>
<dbReference type="Proteomes" id="UP000187283">
    <property type="component" value="Unassembled WGS sequence"/>
</dbReference>
<accession>A0A1R1Y9G7</accession>
<keyword evidence="3" id="KW-1185">Reference proteome</keyword>
<evidence type="ECO:0000313" key="3">
    <source>
        <dbReference type="Proteomes" id="UP000187283"/>
    </source>
</evidence>
<dbReference type="AlphaFoldDB" id="A0A1R1Y9G7"/>